<organism evidence="1 2">
    <name type="scientific">Arthrobacter glacialis</name>
    <dbReference type="NCBI Taxonomy" id="1664"/>
    <lineage>
        <taxon>Bacteria</taxon>
        <taxon>Bacillati</taxon>
        <taxon>Actinomycetota</taxon>
        <taxon>Actinomycetes</taxon>
        <taxon>Micrococcales</taxon>
        <taxon>Micrococcaceae</taxon>
        <taxon>Arthrobacter</taxon>
    </lineage>
</organism>
<gene>
    <name evidence="1" type="ORF">CVS27_15085</name>
</gene>
<protein>
    <submittedName>
        <fullName evidence="1">Uncharacterized protein</fullName>
    </submittedName>
</protein>
<name>A0A2S3ZTB1_ARTGL</name>
<comment type="caution">
    <text evidence="1">The sequence shown here is derived from an EMBL/GenBank/DDBJ whole genome shotgun (WGS) entry which is preliminary data.</text>
</comment>
<reference evidence="1 2" key="1">
    <citation type="submission" date="2018-01" db="EMBL/GenBank/DDBJ databases">
        <title>Arthrobacter sp. nov., from glaciers in China.</title>
        <authorList>
            <person name="Liu Q."/>
            <person name="Xin Y.-H."/>
        </authorList>
    </citation>
    <scope>NUCLEOTIDE SEQUENCE [LARGE SCALE GENOMIC DNA]</scope>
    <source>
        <strain evidence="1 2">HLT2-12-2</strain>
    </source>
</reference>
<evidence type="ECO:0000313" key="1">
    <source>
        <dbReference type="EMBL" id="POH72458.1"/>
    </source>
</evidence>
<dbReference type="AlphaFoldDB" id="A0A2S3ZTB1"/>
<dbReference type="Proteomes" id="UP000237061">
    <property type="component" value="Unassembled WGS sequence"/>
</dbReference>
<keyword evidence="2" id="KW-1185">Reference proteome</keyword>
<dbReference type="EMBL" id="PPXC01000013">
    <property type="protein sequence ID" value="POH72458.1"/>
    <property type="molecule type" value="Genomic_DNA"/>
</dbReference>
<accession>A0A2S3ZTB1</accession>
<dbReference type="RefSeq" id="WP_103466680.1">
    <property type="nucleotide sequence ID" value="NZ_PPXC01000013.1"/>
</dbReference>
<sequence>MATTRFSPVHYETLEAGAAARKLTNAIKRRRRQGTPTQDEFGINAYNIVRILKSLQTALADLSEEYTTLGPDLANIPPEGLSEACGHIEAAIQALPKQAPPRTDV</sequence>
<proteinExistence type="predicted"/>
<evidence type="ECO:0000313" key="2">
    <source>
        <dbReference type="Proteomes" id="UP000237061"/>
    </source>
</evidence>